<organism evidence="5 6">
    <name type="scientific">candidate division CPR2 bacterium GW2011_GWC1_41_48</name>
    <dbReference type="NCBI Taxonomy" id="1618344"/>
    <lineage>
        <taxon>Bacteria</taxon>
        <taxon>Bacteria division CPR2</taxon>
    </lineage>
</organism>
<dbReference type="GO" id="GO:0004371">
    <property type="term" value="F:glycerone kinase activity"/>
    <property type="evidence" value="ECO:0007669"/>
    <property type="project" value="InterPro"/>
</dbReference>
<sequence length="155" mass="16369">MESIEVGMGKLYIAEAPLTLSTSGIGSCIAVCLWSQATKIGGLAHVMLPKRPEGLANLTECDLRYSDVSIHLMVRELESRGVAKSGLIAKIVGGASMFPGLQARSQQMGQKNIEAVKQILEELKIPLSASEIGGTAGRAVSFDIANGIVTVRMTI</sequence>
<keyword evidence="2 3" id="KW-0378">Hydrolase</keyword>
<dbReference type="EC" id="3.5.1.44" evidence="3"/>
<reference evidence="5 6" key="1">
    <citation type="journal article" date="2015" name="Nature">
        <title>rRNA introns, odd ribosomes, and small enigmatic genomes across a large radiation of phyla.</title>
        <authorList>
            <person name="Brown C.T."/>
            <person name="Hug L.A."/>
            <person name="Thomas B.C."/>
            <person name="Sharon I."/>
            <person name="Castelle C.J."/>
            <person name="Singh A."/>
            <person name="Wilkins M.J."/>
            <person name="Williams K.H."/>
            <person name="Banfield J.F."/>
        </authorList>
    </citation>
    <scope>NUCLEOTIDE SEQUENCE [LARGE SCALE GENOMIC DNA]</scope>
</reference>
<keyword evidence="5" id="KW-0675">Receptor</keyword>
<evidence type="ECO:0000256" key="2">
    <source>
        <dbReference type="ARBA" id="ARBA00022801"/>
    </source>
</evidence>
<gene>
    <name evidence="3" type="primary">cheD</name>
    <name evidence="5" type="ORF">UU65_C0006G0009</name>
</gene>
<dbReference type="PANTHER" id="PTHR35147">
    <property type="entry name" value="CHEMORECEPTOR GLUTAMINE DEAMIDASE CHED-RELATED"/>
    <property type="match status" value="1"/>
</dbReference>
<dbReference type="PROSITE" id="PS51481">
    <property type="entry name" value="DHAK"/>
    <property type="match status" value="1"/>
</dbReference>
<feature type="domain" description="DhaK" evidence="4">
    <location>
        <begin position="1"/>
        <end position="155"/>
    </location>
</feature>
<protein>
    <recommendedName>
        <fullName evidence="3">Probable chemoreceptor glutamine deamidase CheD</fullName>
        <ecNumber evidence="3">3.5.1.44</ecNumber>
    </recommendedName>
</protein>
<evidence type="ECO:0000256" key="3">
    <source>
        <dbReference type="HAMAP-Rule" id="MF_01440"/>
    </source>
</evidence>
<dbReference type="InterPro" id="IPR011324">
    <property type="entry name" value="Cytotoxic_necrot_fac-like_cat"/>
</dbReference>
<dbReference type="GO" id="GO:0006935">
    <property type="term" value="P:chemotaxis"/>
    <property type="evidence" value="ECO:0007669"/>
    <property type="project" value="UniProtKB-UniRule"/>
</dbReference>
<dbReference type="CDD" id="cd16352">
    <property type="entry name" value="CheD"/>
    <property type="match status" value="1"/>
</dbReference>
<comment type="catalytic activity">
    <reaction evidence="3">
        <text>L-glutaminyl-[protein] + H2O = L-glutamyl-[protein] + NH4(+)</text>
        <dbReference type="Rhea" id="RHEA:16441"/>
        <dbReference type="Rhea" id="RHEA-COMP:10207"/>
        <dbReference type="Rhea" id="RHEA-COMP:10208"/>
        <dbReference type="ChEBI" id="CHEBI:15377"/>
        <dbReference type="ChEBI" id="CHEBI:28938"/>
        <dbReference type="ChEBI" id="CHEBI:29973"/>
        <dbReference type="ChEBI" id="CHEBI:30011"/>
        <dbReference type="EC" id="3.5.1.44"/>
    </reaction>
</comment>
<evidence type="ECO:0000256" key="1">
    <source>
        <dbReference type="ARBA" id="ARBA00022500"/>
    </source>
</evidence>
<dbReference type="InterPro" id="IPR038592">
    <property type="entry name" value="CheD-like_sf"/>
</dbReference>
<evidence type="ECO:0000313" key="5">
    <source>
        <dbReference type="EMBL" id="KKS08639.1"/>
    </source>
</evidence>
<dbReference type="Pfam" id="PF03975">
    <property type="entry name" value="CheD"/>
    <property type="match status" value="1"/>
</dbReference>
<dbReference type="InterPro" id="IPR005659">
    <property type="entry name" value="Chemorcpt_Glu_NH3ase_CheD"/>
</dbReference>
<dbReference type="GO" id="GO:0006071">
    <property type="term" value="P:glycerol metabolic process"/>
    <property type="evidence" value="ECO:0007669"/>
    <property type="project" value="InterPro"/>
</dbReference>
<dbReference type="InterPro" id="IPR004006">
    <property type="entry name" value="DhaK_dom"/>
</dbReference>
<dbReference type="Gene3D" id="3.30.1330.200">
    <property type="match status" value="1"/>
</dbReference>
<name>A0A0G0W6P9_UNCC2</name>
<dbReference type="Proteomes" id="UP000033869">
    <property type="component" value="Unassembled WGS sequence"/>
</dbReference>
<dbReference type="PANTHER" id="PTHR35147:SF1">
    <property type="entry name" value="CHEMORECEPTOR GLUTAMINE DEAMIDASE CHED-RELATED"/>
    <property type="match status" value="1"/>
</dbReference>
<dbReference type="HAMAP" id="MF_01440">
    <property type="entry name" value="CheD"/>
    <property type="match status" value="1"/>
</dbReference>
<dbReference type="SUPFAM" id="SSF64438">
    <property type="entry name" value="CNF1/YfiH-like putative cysteine hydrolases"/>
    <property type="match status" value="1"/>
</dbReference>
<proteinExistence type="inferred from homology"/>
<dbReference type="GO" id="GO:0050568">
    <property type="term" value="F:protein-glutamine glutaminase activity"/>
    <property type="evidence" value="ECO:0007669"/>
    <property type="project" value="UniProtKB-UniRule"/>
</dbReference>
<dbReference type="EMBL" id="LCBL01000006">
    <property type="protein sequence ID" value="KKS08639.1"/>
    <property type="molecule type" value="Genomic_DNA"/>
</dbReference>
<comment type="function">
    <text evidence="3">Probably deamidates glutamine residues to glutamate on methyl-accepting chemotaxis receptors (MCPs), playing an important role in chemotaxis.</text>
</comment>
<comment type="similarity">
    <text evidence="3">Belongs to the CheD family.</text>
</comment>
<keyword evidence="1 3" id="KW-0145">Chemotaxis</keyword>
<dbReference type="AlphaFoldDB" id="A0A0G0W6P9"/>
<dbReference type="PATRIC" id="fig|1618344.3.peg.1132"/>
<comment type="caution">
    <text evidence="5">The sequence shown here is derived from an EMBL/GenBank/DDBJ whole genome shotgun (WGS) entry which is preliminary data.</text>
</comment>
<evidence type="ECO:0000259" key="4">
    <source>
        <dbReference type="PROSITE" id="PS51481"/>
    </source>
</evidence>
<evidence type="ECO:0000313" key="6">
    <source>
        <dbReference type="Proteomes" id="UP000033869"/>
    </source>
</evidence>
<accession>A0A0G0W6P9</accession>